<dbReference type="EMBL" id="GBRH01281691">
    <property type="protein sequence ID" value="JAD16204.1"/>
    <property type="molecule type" value="Transcribed_RNA"/>
</dbReference>
<feature type="transmembrane region" description="Helical" evidence="1">
    <location>
        <begin position="51"/>
        <end position="73"/>
    </location>
</feature>
<name>A0A0A8XQP5_ARUDO</name>
<dbReference type="AlphaFoldDB" id="A0A0A8XQP5"/>
<keyword evidence="1" id="KW-1133">Transmembrane helix</keyword>
<evidence type="ECO:0000313" key="2">
    <source>
        <dbReference type="EMBL" id="JAD16204.1"/>
    </source>
</evidence>
<keyword evidence="1" id="KW-0472">Membrane</keyword>
<organism evidence="2">
    <name type="scientific">Arundo donax</name>
    <name type="common">Giant reed</name>
    <name type="synonym">Donax arundinaceus</name>
    <dbReference type="NCBI Taxonomy" id="35708"/>
    <lineage>
        <taxon>Eukaryota</taxon>
        <taxon>Viridiplantae</taxon>
        <taxon>Streptophyta</taxon>
        <taxon>Embryophyta</taxon>
        <taxon>Tracheophyta</taxon>
        <taxon>Spermatophyta</taxon>
        <taxon>Magnoliopsida</taxon>
        <taxon>Liliopsida</taxon>
        <taxon>Poales</taxon>
        <taxon>Poaceae</taxon>
        <taxon>PACMAD clade</taxon>
        <taxon>Arundinoideae</taxon>
        <taxon>Arundineae</taxon>
        <taxon>Arundo</taxon>
    </lineage>
</organism>
<reference evidence="2" key="2">
    <citation type="journal article" date="2015" name="Data Brief">
        <title>Shoot transcriptome of the giant reed, Arundo donax.</title>
        <authorList>
            <person name="Barrero R.A."/>
            <person name="Guerrero F.D."/>
            <person name="Moolhuijzen P."/>
            <person name="Goolsby J.A."/>
            <person name="Tidwell J."/>
            <person name="Bellgard S.E."/>
            <person name="Bellgard M.I."/>
        </authorList>
    </citation>
    <scope>NUCLEOTIDE SEQUENCE</scope>
    <source>
        <tissue evidence="2">Shoot tissue taken approximately 20 cm above the soil surface</tissue>
    </source>
</reference>
<protein>
    <submittedName>
        <fullName evidence="2">Uncharacterized protein</fullName>
    </submittedName>
</protein>
<proteinExistence type="predicted"/>
<accession>A0A0A8XQP5</accession>
<keyword evidence="1" id="KW-0812">Transmembrane</keyword>
<reference evidence="2" key="1">
    <citation type="submission" date="2014-09" db="EMBL/GenBank/DDBJ databases">
        <authorList>
            <person name="Magalhaes I.L.F."/>
            <person name="Oliveira U."/>
            <person name="Santos F.R."/>
            <person name="Vidigal T.H.D.A."/>
            <person name="Brescovit A.D."/>
            <person name="Santos A.J."/>
        </authorList>
    </citation>
    <scope>NUCLEOTIDE SEQUENCE</scope>
    <source>
        <tissue evidence="2">Shoot tissue taken approximately 20 cm above the soil surface</tissue>
    </source>
</reference>
<evidence type="ECO:0000256" key="1">
    <source>
        <dbReference type="SAM" id="Phobius"/>
    </source>
</evidence>
<sequence>MLDLLIPQIICLLHWGFHCCTHSELLYVKITEENSLNVISNYCIPSVIISYLYSIFTELCTILSILLCSFVSFDASSLQCRGKACLI</sequence>